<evidence type="ECO:0000313" key="3">
    <source>
        <dbReference type="EMBL" id="MBA2944700.1"/>
    </source>
</evidence>
<dbReference type="SUPFAM" id="SSF52218">
    <property type="entry name" value="Flavoproteins"/>
    <property type="match status" value="1"/>
</dbReference>
<name>A0A7W0DH36_9ACTN</name>
<dbReference type="AlphaFoldDB" id="A0A7W0DH36"/>
<dbReference type="InterPro" id="IPR050712">
    <property type="entry name" value="NAD(P)H-dep_reductase"/>
</dbReference>
<evidence type="ECO:0000256" key="1">
    <source>
        <dbReference type="SAM" id="MobiDB-lite"/>
    </source>
</evidence>
<dbReference type="InterPro" id="IPR029039">
    <property type="entry name" value="Flavoprotein-like_sf"/>
</dbReference>
<dbReference type="PANTHER" id="PTHR30543:SF21">
    <property type="entry name" value="NAD(P)H-DEPENDENT FMN REDUCTASE LOT6"/>
    <property type="match status" value="1"/>
</dbReference>
<evidence type="ECO:0000313" key="4">
    <source>
        <dbReference type="Proteomes" id="UP000545761"/>
    </source>
</evidence>
<dbReference type="GO" id="GO:0016491">
    <property type="term" value="F:oxidoreductase activity"/>
    <property type="evidence" value="ECO:0007669"/>
    <property type="project" value="InterPro"/>
</dbReference>
<feature type="compositionally biased region" description="Low complexity" evidence="1">
    <location>
        <begin position="1"/>
        <end position="20"/>
    </location>
</feature>
<dbReference type="PANTHER" id="PTHR30543">
    <property type="entry name" value="CHROMATE REDUCTASE"/>
    <property type="match status" value="1"/>
</dbReference>
<sequence length="208" mass="22426">MTNPSNSSPGSATSSSTHTPLRVAVLTGSTREGRFGPVVTDWFLRFAEQRGDLALDAIDLAEHPLPDVTGIEPPADPVLDALTPRLAAADAFVVITPEYNHSFPAPLKNAIDLHFTQWQAKPVGFVSYGGLGGGLRAVEQLRLVFAELHAVTVRDTVSFHMAWENFAEDGSLLRPDIPEGAAKGMLDQIGWWGRTLRAGRANAPYSAR</sequence>
<dbReference type="GO" id="GO:0005829">
    <property type="term" value="C:cytosol"/>
    <property type="evidence" value="ECO:0007669"/>
    <property type="project" value="TreeGrafter"/>
</dbReference>
<evidence type="ECO:0000259" key="2">
    <source>
        <dbReference type="Pfam" id="PF03358"/>
    </source>
</evidence>
<dbReference type="InterPro" id="IPR005025">
    <property type="entry name" value="FMN_Rdtase-like_dom"/>
</dbReference>
<feature type="region of interest" description="Disordered" evidence="1">
    <location>
        <begin position="1"/>
        <end position="21"/>
    </location>
</feature>
<reference evidence="3 4" key="1">
    <citation type="submission" date="2020-07" db="EMBL/GenBank/DDBJ databases">
        <title>Streptomyces isolated from Indian soil.</title>
        <authorList>
            <person name="Mandal S."/>
            <person name="Maiti P.K."/>
        </authorList>
    </citation>
    <scope>NUCLEOTIDE SEQUENCE [LARGE SCALE GENOMIC DNA]</scope>
    <source>
        <strain evidence="3 4">PSKA28</strain>
    </source>
</reference>
<feature type="domain" description="NADPH-dependent FMN reductase-like" evidence="2">
    <location>
        <begin position="22"/>
        <end position="163"/>
    </location>
</feature>
<dbReference type="Pfam" id="PF03358">
    <property type="entry name" value="FMN_red"/>
    <property type="match status" value="1"/>
</dbReference>
<dbReference type="RefSeq" id="WP_181655627.1">
    <property type="nucleotide sequence ID" value="NZ_JACEHE010000001.1"/>
</dbReference>
<dbReference type="EMBL" id="JACEHE010000001">
    <property type="protein sequence ID" value="MBA2944700.1"/>
    <property type="molecule type" value="Genomic_DNA"/>
</dbReference>
<dbReference type="Proteomes" id="UP000545761">
    <property type="component" value="Unassembled WGS sequence"/>
</dbReference>
<accession>A0A7W0DH36</accession>
<dbReference type="Gene3D" id="3.40.50.360">
    <property type="match status" value="1"/>
</dbReference>
<comment type="caution">
    <text evidence="3">The sequence shown here is derived from an EMBL/GenBank/DDBJ whole genome shotgun (WGS) entry which is preliminary data.</text>
</comment>
<protein>
    <submittedName>
        <fullName evidence="3">NAD(P)H-dependent oxidoreductase</fullName>
    </submittedName>
</protein>
<gene>
    <name evidence="3" type="ORF">H1D24_02380</name>
</gene>
<organism evidence="3 4">
    <name type="scientific">Streptomyces himalayensis subsp. himalayensis</name>
    <dbReference type="NCBI Taxonomy" id="2756131"/>
    <lineage>
        <taxon>Bacteria</taxon>
        <taxon>Bacillati</taxon>
        <taxon>Actinomycetota</taxon>
        <taxon>Actinomycetes</taxon>
        <taxon>Kitasatosporales</taxon>
        <taxon>Streptomycetaceae</taxon>
        <taxon>Streptomyces</taxon>
        <taxon>Streptomyces himalayensis</taxon>
    </lineage>
</organism>
<dbReference type="GO" id="GO:0010181">
    <property type="term" value="F:FMN binding"/>
    <property type="evidence" value="ECO:0007669"/>
    <property type="project" value="TreeGrafter"/>
</dbReference>
<proteinExistence type="predicted"/>